<dbReference type="Pfam" id="PF00712">
    <property type="entry name" value="DNA_pol3_beta"/>
    <property type="match status" value="1"/>
</dbReference>
<feature type="domain" description="DNA polymerase III beta sliding clamp N-terminal" evidence="1">
    <location>
        <begin position="3"/>
        <end position="63"/>
    </location>
</feature>
<evidence type="ECO:0000259" key="1">
    <source>
        <dbReference type="Pfam" id="PF00712"/>
    </source>
</evidence>
<dbReference type="SUPFAM" id="SSF55979">
    <property type="entry name" value="DNA clamp"/>
    <property type="match status" value="1"/>
</dbReference>
<dbReference type="GO" id="GO:0003887">
    <property type="term" value="F:DNA-directed DNA polymerase activity"/>
    <property type="evidence" value="ECO:0007669"/>
    <property type="project" value="InterPro"/>
</dbReference>
<protein>
    <recommendedName>
        <fullName evidence="1">DNA polymerase III beta sliding clamp N-terminal domain-containing protein</fullName>
    </recommendedName>
</protein>
<dbReference type="InterPro" id="IPR022634">
    <property type="entry name" value="DNA_polIII_beta_N"/>
</dbReference>
<proteinExistence type="predicted"/>
<dbReference type="GO" id="GO:0009360">
    <property type="term" value="C:DNA polymerase III complex"/>
    <property type="evidence" value="ECO:0007669"/>
    <property type="project" value="InterPro"/>
</dbReference>
<dbReference type="GO" id="GO:0003677">
    <property type="term" value="F:DNA binding"/>
    <property type="evidence" value="ECO:0007669"/>
    <property type="project" value="InterPro"/>
</dbReference>
<feature type="non-terminal residue" evidence="2">
    <location>
        <position position="1"/>
    </location>
</feature>
<dbReference type="InterPro" id="IPR046938">
    <property type="entry name" value="DNA_clamp_sf"/>
</dbReference>
<gene>
    <name evidence="2" type="ORF">EZS27_044473</name>
</gene>
<dbReference type="GO" id="GO:0006260">
    <property type="term" value="P:DNA replication"/>
    <property type="evidence" value="ECO:0007669"/>
    <property type="project" value="InterPro"/>
</dbReference>
<accession>A0A5J4P3T7</accession>
<name>A0A5J4P3T7_9ZZZZ</name>
<sequence>NLNSSDSEGAFAVTSKTILDALKELPEQPLDFIVDFETYAITVKYQNGVYSLPGQNADEFPQLTTVGNDAVHLNIELKAGNMVPKPIPNIMEMQKKNTSVNCG</sequence>
<dbReference type="GO" id="GO:0008408">
    <property type="term" value="F:3'-5' exonuclease activity"/>
    <property type="evidence" value="ECO:0007669"/>
    <property type="project" value="InterPro"/>
</dbReference>
<comment type="caution">
    <text evidence="2">The sequence shown here is derived from an EMBL/GenBank/DDBJ whole genome shotgun (WGS) entry which is preliminary data.</text>
</comment>
<reference evidence="2" key="1">
    <citation type="submission" date="2019-03" db="EMBL/GenBank/DDBJ databases">
        <title>Single cell metagenomics reveals metabolic interactions within the superorganism composed of flagellate Streblomastix strix and complex community of Bacteroidetes bacteria on its surface.</title>
        <authorList>
            <person name="Treitli S.C."/>
            <person name="Kolisko M."/>
            <person name="Husnik F."/>
            <person name="Keeling P."/>
            <person name="Hampl V."/>
        </authorList>
    </citation>
    <scope>NUCLEOTIDE SEQUENCE</scope>
    <source>
        <strain evidence="2">STM</strain>
    </source>
</reference>
<dbReference type="AlphaFoldDB" id="A0A5J4P3T7"/>
<organism evidence="2">
    <name type="scientific">termite gut metagenome</name>
    <dbReference type="NCBI Taxonomy" id="433724"/>
    <lineage>
        <taxon>unclassified sequences</taxon>
        <taxon>metagenomes</taxon>
        <taxon>organismal metagenomes</taxon>
    </lineage>
</organism>
<evidence type="ECO:0000313" key="2">
    <source>
        <dbReference type="EMBL" id="KAA6303885.1"/>
    </source>
</evidence>
<dbReference type="EMBL" id="SNRY01011973">
    <property type="protein sequence ID" value="KAA6303885.1"/>
    <property type="molecule type" value="Genomic_DNA"/>
</dbReference>
<dbReference type="Gene3D" id="3.10.150.10">
    <property type="entry name" value="DNA Polymerase III, subunit A, domain 2"/>
    <property type="match status" value="1"/>
</dbReference>